<keyword evidence="3" id="KW-1185">Reference proteome</keyword>
<accession>A0ABQ6MA88</accession>
<evidence type="ECO:0000313" key="2">
    <source>
        <dbReference type="EMBL" id="GMI22575.1"/>
    </source>
</evidence>
<evidence type="ECO:0000256" key="1">
    <source>
        <dbReference type="SAM" id="Phobius"/>
    </source>
</evidence>
<keyword evidence="1" id="KW-1133">Transmembrane helix</keyword>
<dbReference type="EMBL" id="BRYB01001296">
    <property type="protein sequence ID" value="GMI22575.1"/>
    <property type="molecule type" value="Genomic_DNA"/>
</dbReference>
<evidence type="ECO:0000313" key="3">
    <source>
        <dbReference type="Proteomes" id="UP001165060"/>
    </source>
</evidence>
<comment type="caution">
    <text evidence="2">The sequence shown here is derived from an EMBL/GenBank/DDBJ whole genome shotgun (WGS) entry which is preliminary data.</text>
</comment>
<feature type="transmembrane region" description="Helical" evidence="1">
    <location>
        <begin position="48"/>
        <end position="70"/>
    </location>
</feature>
<feature type="transmembrane region" description="Helical" evidence="1">
    <location>
        <begin position="9"/>
        <end position="28"/>
    </location>
</feature>
<feature type="transmembrane region" description="Helical" evidence="1">
    <location>
        <begin position="102"/>
        <end position="123"/>
    </location>
</feature>
<protein>
    <submittedName>
        <fullName evidence="2">Uncharacterized protein</fullName>
    </submittedName>
</protein>
<reference evidence="2 3" key="1">
    <citation type="journal article" date="2023" name="Commun. Biol.">
        <title>Genome analysis of Parmales, the sister group of diatoms, reveals the evolutionary specialization of diatoms from phago-mixotrophs to photoautotrophs.</title>
        <authorList>
            <person name="Ban H."/>
            <person name="Sato S."/>
            <person name="Yoshikawa S."/>
            <person name="Yamada K."/>
            <person name="Nakamura Y."/>
            <person name="Ichinomiya M."/>
            <person name="Sato N."/>
            <person name="Blanc-Mathieu R."/>
            <person name="Endo H."/>
            <person name="Kuwata A."/>
            <person name="Ogata H."/>
        </authorList>
    </citation>
    <scope>NUCLEOTIDE SEQUENCE [LARGE SCALE GENOMIC DNA]</scope>
</reference>
<feature type="transmembrane region" description="Helical" evidence="1">
    <location>
        <begin position="219"/>
        <end position="243"/>
    </location>
</feature>
<keyword evidence="1" id="KW-0812">Transmembrane</keyword>
<keyword evidence="1" id="KW-0472">Membrane</keyword>
<proteinExistence type="predicted"/>
<name>A0ABQ6MA88_9STRA</name>
<gene>
    <name evidence="2" type="ORF">TeGR_g9640</name>
</gene>
<organism evidence="2 3">
    <name type="scientific">Tetraparma gracilis</name>
    <dbReference type="NCBI Taxonomy" id="2962635"/>
    <lineage>
        <taxon>Eukaryota</taxon>
        <taxon>Sar</taxon>
        <taxon>Stramenopiles</taxon>
        <taxon>Ochrophyta</taxon>
        <taxon>Bolidophyceae</taxon>
        <taxon>Parmales</taxon>
        <taxon>Triparmaceae</taxon>
        <taxon>Tetraparma</taxon>
    </lineage>
</organism>
<dbReference type="Proteomes" id="UP001165060">
    <property type="component" value="Unassembled WGS sequence"/>
</dbReference>
<sequence length="247" mass="26415">MSISKTSSLFLWAYSLTAAAGLWLGFAVDNQLRTFDQNTGGTLRQGDYPAYTVSIYHQVIAVMILQIACLSLPSPTLSRLVCCCTTLFLCLKHIALDSLVPPPLVLAVSAGVSCACLHAHLAGRARLAKFALMFLQLSTAGSCLLMPLQTVRDTFPPVRAGTEVAELLEMLVRVVAFYNVQGALVNAMDATPLAYAFSFGCTLLNMFIDLQEGVAPPPIFLFLATIALAGLFIVEATAGAPVAKKRQ</sequence>